<accession>A0A2U2D558</accession>
<dbReference type="Proteomes" id="UP000245056">
    <property type="component" value="Unassembled WGS sequence"/>
</dbReference>
<name>A0A2U2D558_9PSED</name>
<dbReference type="AlphaFoldDB" id="A0A2U2D558"/>
<proteinExistence type="predicted"/>
<comment type="caution">
    <text evidence="1">The sequence shown here is derived from an EMBL/GenBank/DDBJ whole genome shotgun (WGS) entry which is preliminary data.</text>
</comment>
<evidence type="ECO:0000313" key="1">
    <source>
        <dbReference type="EMBL" id="PWE42503.1"/>
    </source>
</evidence>
<sequence>MKHTITIDIGVDVTDIPTMESMSASEYSEYIESSLLWVDHHDVLRATHGDYSIATSSEQVELLISHLKVVADGMRRAGI</sequence>
<dbReference type="EMBL" id="QFAW01000026">
    <property type="protein sequence ID" value="PWE42503.1"/>
    <property type="molecule type" value="Genomic_DNA"/>
</dbReference>
<evidence type="ECO:0000313" key="2">
    <source>
        <dbReference type="Proteomes" id="UP000245056"/>
    </source>
</evidence>
<protein>
    <submittedName>
        <fullName evidence="1">Uncharacterized protein</fullName>
    </submittedName>
</protein>
<gene>
    <name evidence="1" type="ORF">C9I49_18700</name>
</gene>
<dbReference type="OrthoDB" id="6614539at2"/>
<reference evidence="1 2" key="1">
    <citation type="submission" date="2018-05" db="EMBL/GenBank/DDBJ databases">
        <title>Genome sequences of two Antarctic strains of Pseudomonas prosekii: insights into adaptation to extreme conditions.</title>
        <authorList>
            <person name="Snopkova K."/>
            <person name="Dufkova K."/>
            <person name="Cejkova D."/>
            <person name="Sedlacek I."/>
            <person name="Smajs D."/>
        </authorList>
    </citation>
    <scope>NUCLEOTIDE SEQUENCE [LARGE SCALE GENOMIC DNA]</scope>
    <source>
        <strain evidence="1 2">P2673</strain>
    </source>
</reference>
<dbReference type="RefSeq" id="WP_109521552.1">
    <property type="nucleotide sequence ID" value="NZ_QFAW01000026.1"/>
</dbReference>
<organism evidence="1 2">
    <name type="scientific">Pseudomonas prosekii</name>
    <dbReference type="NCBI Taxonomy" id="1148509"/>
    <lineage>
        <taxon>Bacteria</taxon>
        <taxon>Pseudomonadati</taxon>
        <taxon>Pseudomonadota</taxon>
        <taxon>Gammaproteobacteria</taxon>
        <taxon>Pseudomonadales</taxon>
        <taxon>Pseudomonadaceae</taxon>
        <taxon>Pseudomonas</taxon>
    </lineage>
</organism>